<organism evidence="2">
    <name type="scientific">Pseudomonas aeruginosa</name>
    <dbReference type="NCBI Taxonomy" id="287"/>
    <lineage>
        <taxon>Bacteria</taxon>
        <taxon>Pseudomonadati</taxon>
        <taxon>Pseudomonadota</taxon>
        <taxon>Gammaproteobacteria</taxon>
        <taxon>Pseudomonadales</taxon>
        <taxon>Pseudomonadaceae</taxon>
        <taxon>Pseudomonas</taxon>
    </lineage>
</organism>
<dbReference type="EMBL" id="MT732186">
    <property type="protein sequence ID" value="QOJ65905.1"/>
    <property type="molecule type" value="Genomic_DNA"/>
</dbReference>
<dbReference type="RefSeq" id="WP_023098884.1">
    <property type="nucleotide sequence ID" value="NZ_AP014622.1"/>
</dbReference>
<dbReference type="EMBL" id="MT732184">
    <property type="protein sequence ID" value="QOJ64811.1"/>
    <property type="molecule type" value="Genomic_DNA"/>
</dbReference>
<reference evidence="2" key="1">
    <citation type="journal article" date="2021" name="Antimicrob. Agents Chemother.">
        <title>Epidemic territorial spread of IncP-2-type VIM-2 carbapenemase-encoding megaplasmids in nosocomial Pseudomonas aeruginosa populations.</title>
        <authorList>
            <person name="Urbanowicz P."/>
            <person name="Bitar I."/>
            <person name="Izdebski R."/>
            <person name="Baraniak A."/>
            <person name="Literacka E."/>
            <person name="Hrabak J."/>
            <person name="Gniadkowski M."/>
        </authorList>
    </citation>
    <scope>NUCLEOTIDE SEQUENCE</scope>
    <source>
        <strain evidence="2">NMI2635/08</strain>
        <strain evidence="1">NMI3438/07</strain>
        <plasmid evidence="1">pPUV-6</plasmid>
        <plasmid evidence="2">pPUV-8</plasmid>
    </source>
</reference>
<proteinExistence type="predicted"/>
<evidence type="ECO:0000313" key="1">
    <source>
        <dbReference type="EMBL" id="QOJ64811.1"/>
    </source>
</evidence>
<geneLocation type="plasmid" evidence="2">
    <name>pPUV-8</name>
</geneLocation>
<accession>A0A7M3A982</accession>
<keyword evidence="2" id="KW-0614">Plasmid</keyword>
<geneLocation type="plasmid" evidence="1">
    <name>pPUV-6</name>
</geneLocation>
<sequence>MACTVEIHKGSQVIIVDGVSFNAPFNESSIESGHPHGPVFSNGAAKAVISEADAAMLIAAGVIDRR</sequence>
<dbReference type="AlphaFoldDB" id="A0A7M3A982"/>
<name>A0A7M3A982_PSEAI</name>
<protein>
    <submittedName>
        <fullName evidence="2">Uncharacterized protein</fullName>
    </submittedName>
</protein>
<evidence type="ECO:0000313" key="2">
    <source>
        <dbReference type="EMBL" id="QOJ65905.1"/>
    </source>
</evidence>